<protein>
    <submittedName>
        <fullName evidence="2">Uncharacterized protein</fullName>
    </submittedName>
</protein>
<dbReference type="AlphaFoldDB" id="A0A2V2YML9"/>
<keyword evidence="1" id="KW-0472">Membrane</keyword>
<organism evidence="2 3">
    <name type="scientific">Paenibacillus cellulosilyticus</name>
    <dbReference type="NCBI Taxonomy" id="375489"/>
    <lineage>
        <taxon>Bacteria</taxon>
        <taxon>Bacillati</taxon>
        <taxon>Bacillota</taxon>
        <taxon>Bacilli</taxon>
        <taxon>Bacillales</taxon>
        <taxon>Paenibacillaceae</taxon>
        <taxon>Paenibacillus</taxon>
    </lineage>
</organism>
<keyword evidence="1" id="KW-1133">Transmembrane helix</keyword>
<keyword evidence="3" id="KW-1185">Reference proteome</keyword>
<evidence type="ECO:0000256" key="1">
    <source>
        <dbReference type="SAM" id="Phobius"/>
    </source>
</evidence>
<accession>A0A2V2YML9</accession>
<proteinExistence type="predicted"/>
<name>A0A2V2YML9_9BACL</name>
<keyword evidence="1" id="KW-0812">Transmembrane</keyword>
<reference evidence="2 3" key="1">
    <citation type="submission" date="2018-05" db="EMBL/GenBank/DDBJ databases">
        <title>Genomic Encyclopedia of Type Strains, Phase III (KMG-III): the genomes of soil and plant-associated and newly described type strains.</title>
        <authorList>
            <person name="Whitman W."/>
        </authorList>
    </citation>
    <scope>NUCLEOTIDE SEQUENCE [LARGE SCALE GENOMIC DNA]</scope>
    <source>
        <strain evidence="2 3">CECT 5696</strain>
    </source>
</reference>
<evidence type="ECO:0000313" key="2">
    <source>
        <dbReference type="EMBL" id="PWV94473.1"/>
    </source>
</evidence>
<dbReference type="EMBL" id="QGTQ01000030">
    <property type="protein sequence ID" value="PWV94473.1"/>
    <property type="molecule type" value="Genomic_DNA"/>
</dbReference>
<evidence type="ECO:0000313" key="3">
    <source>
        <dbReference type="Proteomes" id="UP000246635"/>
    </source>
</evidence>
<dbReference type="Proteomes" id="UP000246635">
    <property type="component" value="Unassembled WGS sequence"/>
</dbReference>
<comment type="caution">
    <text evidence="2">The sequence shown here is derived from an EMBL/GenBank/DDBJ whole genome shotgun (WGS) entry which is preliminary data.</text>
</comment>
<sequence length="74" mass="8487">MERGVCKAIERLTTGLTTVTLTFNLSSTCFYSVLSKSHDRMIFAMRANKSIFMLLLLNFINRPNWNVDSFYSGL</sequence>
<feature type="transmembrane region" description="Helical" evidence="1">
    <location>
        <begin position="12"/>
        <end position="34"/>
    </location>
</feature>
<gene>
    <name evidence="2" type="ORF">DFQ01_13038</name>
</gene>